<feature type="domain" description="FAS1" evidence="3">
    <location>
        <begin position="229"/>
        <end position="358"/>
    </location>
</feature>
<dbReference type="FunFam" id="2.30.180.10:FF:000032">
    <property type="entry name" value="Fasciclin domain-containing protein, putative"/>
    <property type="match status" value="2"/>
</dbReference>
<dbReference type="Pfam" id="PF02469">
    <property type="entry name" value="Fasciclin"/>
    <property type="match status" value="6"/>
</dbReference>
<evidence type="ECO:0000313" key="4">
    <source>
        <dbReference type="EMBL" id="GFT67604.1"/>
    </source>
</evidence>
<dbReference type="Proteomes" id="UP000887013">
    <property type="component" value="Unassembled WGS sequence"/>
</dbReference>
<evidence type="ECO:0000313" key="5">
    <source>
        <dbReference type="Proteomes" id="UP000887013"/>
    </source>
</evidence>
<feature type="chain" id="PRO_5036474690" evidence="2">
    <location>
        <begin position="35"/>
        <end position="1005"/>
    </location>
</feature>
<dbReference type="InterPro" id="IPR050904">
    <property type="entry name" value="Adhesion/Biosynth-related"/>
</dbReference>
<reference evidence="4" key="1">
    <citation type="submission" date="2020-08" db="EMBL/GenBank/DDBJ databases">
        <title>Multicomponent nature underlies the extraordinary mechanical properties of spider dragline silk.</title>
        <authorList>
            <person name="Kono N."/>
            <person name="Nakamura H."/>
            <person name="Mori M."/>
            <person name="Yoshida Y."/>
            <person name="Ohtoshi R."/>
            <person name="Malay A.D."/>
            <person name="Moran D.A.P."/>
            <person name="Tomita M."/>
            <person name="Numata K."/>
            <person name="Arakawa K."/>
        </authorList>
    </citation>
    <scope>NUCLEOTIDE SEQUENCE</scope>
</reference>
<name>A0A8X6PGT3_NEPPI</name>
<feature type="domain" description="FAS1" evidence="3">
    <location>
        <begin position="873"/>
        <end position="1003"/>
    </location>
</feature>
<dbReference type="GO" id="GO:0050839">
    <property type="term" value="F:cell adhesion molecule binding"/>
    <property type="evidence" value="ECO:0007669"/>
    <property type="project" value="TreeGrafter"/>
</dbReference>
<accession>A0A8X6PGT3</accession>
<organism evidence="4 5">
    <name type="scientific">Nephila pilipes</name>
    <name type="common">Giant wood spider</name>
    <name type="synonym">Nephila maculata</name>
    <dbReference type="NCBI Taxonomy" id="299642"/>
    <lineage>
        <taxon>Eukaryota</taxon>
        <taxon>Metazoa</taxon>
        <taxon>Ecdysozoa</taxon>
        <taxon>Arthropoda</taxon>
        <taxon>Chelicerata</taxon>
        <taxon>Arachnida</taxon>
        <taxon>Araneae</taxon>
        <taxon>Araneomorphae</taxon>
        <taxon>Entelegynae</taxon>
        <taxon>Araneoidea</taxon>
        <taxon>Nephilidae</taxon>
        <taxon>Nephila</taxon>
    </lineage>
</organism>
<feature type="domain" description="FAS1" evidence="3">
    <location>
        <begin position="727"/>
        <end position="869"/>
    </location>
</feature>
<feature type="domain" description="FAS1" evidence="3">
    <location>
        <begin position="550"/>
        <end position="679"/>
    </location>
</feature>
<dbReference type="GO" id="GO:0031012">
    <property type="term" value="C:extracellular matrix"/>
    <property type="evidence" value="ECO:0007669"/>
    <property type="project" value="TreeGrafter"/>
</dbReference>
<dbReference type="SMART" id="SM00554">
    <property type="entry name" value="FAS1"/>
    <property type="match status" value="6"/>
</dbReference>
<dbReference type="GO" id="GO:0007155">
    <property type="term" value="P:cell adhesion"/>
    <property type="evidence" value="ECO:0007669"/>
    <property type="project" value="TreeGrafter"/>
</dbReference>
<dbReference type="AlphaFoldDB" id="A0A8X6PGT3"/>
<comment type="caution">
    <text evidence="4">The sequence shown here is derived from an EMBL/GenBank/DDBJ whole genome shotgun (WGS) entry which is preliminary data.</text>
</comment>
<feature type="domain" description="FAS1" evidence="3">
    <location>
        <begin position="98"/>
        <end position="226"/>
    </location>
</feature>
<gene>
    <name evidence="4" type="primary">Postn_2</name>
    <name evidence="4" type="ORF">NPIL_137472</name>
</gene>
<dbReference type="OrthoDB" id="286301at2759"/>
<feature type="domain" description="FAS1" evidence="3">
    <location>
        <begin position="413"/>
        <end position="548"/>
    </location>
</feature>
<feature type="region of interest" description="Disordered" evidence="1">
    <location>
        <begin position="690"/>
        <end position="728"/>
    </location>
</feature>
<protein>
    <submittedName>
        <fullName evidence="4">Periostin</fullName>
    </submittedName>
</protein>
<evidence type="ECO:0000259" key="3">
    <source>
        <dbReference type="PROSITE" id="PS50213"/>
    </source>
</evidence>
<dbReference type="InterPro" id="IPR036378">
    <property type="entry name" value="FAS1_dom_sf"/>
</dbReference>
<feature type="signal peptide" evidence="2">
    <location>
        <begin position="1"/>
        <end position="34"/>
    </location>
</feature>
<keyword evidence="5" id="KW-1185">Reference proteome</keyword>
<dbReference type="PANTHER" id="PTHR10900:SF124">
    <property type="entry name" value="FI05614P"/>
    <property type="match status" value="1"/>
</dbReference>
<dbReference type="Gene3D" id="2.30.180.10">
    <property type="entry name" value="FAS1 domain"/>
    <property type="match status" value="6"/>
</dbReference>
<evidence type="ECO:0000256" key="2">
    <source>
        <dbReference type="SAM" id="SignalP"/>
    </source>
</evidence>
<dbReference type="GO" id="GO:0030198">
    <property type="term" value="P:extracellular matrix organization"/>
    <property type="evidence" value="ECO:0007669"/>
    <property type="project" value="TreeGrafter"/>
</dbReference>
<dbReference type="SUPFAM" id="SSF82153">
    <property type="entry name" value="FAS1 domain"/>
    <property type="match status" value="6"/>
</dbReference>
<dbReference type="PANTHER" id="PTHR10900">
    <property type="entry name" value="PERIOSTIN-RELATED"/>
    <property type="match status" value="1"/>
</dbReference>
<sequence length="1005" mass="111334">MKGLRASPIGIRKRKMIRRCKMLWWVLLVLAVDAQQIRIPAYVGRTQNRPVVRVIPSDSVVIRVRKPDIPILGTSAVLNRSSVVTRIQPILIGPRVTPRISLLGVLSSMGLRKMATLVDSTQLQTYLHQAGPVTLFAPTDEAFSLSTIPNDQKRLRDFVLQHVVQGRVTPMDVRNDITLPSLRASATPLRLNVYEDGQMLSVSGSQFLDDPRDADNIRIQPIDRVLYPISTEDLVTEVKLTFPRMYEFLLKASLTPQLTSGTFTLFSPTEEAFAALSPEIQEKLMHNSTLLRKVLLNHVVPGTHYSAVLAHGYSMRSLGGEPIHVTNRRGLILVNGVPVVKTDISVTNGVIHAVNRLLLPPELYSRRRPVTMAPPFKSSPVPAPPPINNEYIPIPVYMEPPPPVPRTLTKTIVTPLNMPDGTQATFSTANSLLRRSLLLSTLRNNGSDIGFTMLVPTDTAYAALGPKELDQLRRNSKLLRRMLLCQMVEGRLNITSDGKEKDRPIRSLGGTIIISSFNGGNSMMIGGARVLSVRQAADGLVLVTDKVTFPPSPRTVVDALSPFRKFNDFVKSRTQIRDSLVTDGSVYTIFAPTDAALSLLSPAQLRDQNFISELFWSHVVPGAYYRTRLSPGLRLTTVRGNTILIHRSPSGALYVNEKPVTGDEITAGNGVIHPIDHLLFIPSIAEIESPSPHDHHRVSSPHHHDQHPASTPHHHDHHHSSDPHLEDDGGLMKIAQDFNATLFLDWMHKAGIQNLLRSKALQKTGCTLFLPINSALKGMSPTLRSITLRDPERLKKFIRFHVSPQVLSWNSVYDNSFMPSLLPRKRIRCNIYAKDRKPGILTVSGCRVTAIRQLAPNTNVTVAVINDVMTPPPGDMPLTVAKTPMLTNFTKILKVSGMDSMITSDGPYTLFAPNACAFQEMDPEQYQHLITNRKKAIDFIKKYLVKGCYYSSGLQDGQTLLTEANTYLTVKITPECIIVSEAKVLYGDMSTTDGVLHVITSLITS</sequence>
<dbReference type="EMBL" id="BMAW01069141">
    <property type="protein sequence ID" value="GFT67604.1"/>
    <property type="molecule type" value="Genomic_DNA"/>
</dbReference>
<evidence type="ECO:0000256" key="1">
    <source>
        <dbReference type="SAM" id="MobiDB-lite"/>
    </source>
</evidence>
<proteinExistence type="predicted"/>
<dbReference type="PROSITE" id="PS50213">
    <property type="entry name" value="FAS1"/>
    <property type="match status" value="6"/>
</dbReference>
<dbReference type="InterPro" id="IPR000782">
    <property type="entry name" value="FAS1_domain"/>
</dbReference>
<dbReference type="GO" id="GO:0005615">
    <property type="term" value="C:extracellular space"/>
    <property type="evidence" value="ECO:0007669"/>
    <property type="project" value="TreeGrafter"/>
</dbReference>
<keyword evidence="2" id="KW-0732">Signal</keyword>